<dbReference type="Proteomes" id="UP000217186">
    <property type="component" value="Chromosome"/>
</dbReference>
<keyword evidence="3" id="KW-1185">Reference proteome</keyword>
<gene>
    <name evidence="2" type="ORF">A7sIIA15_04750</name>
</gene>
<dbReference type="PANTHER" id="PTHR42686">
    <property type="entry name" value="GH17980P-RELATED"/>
    <property type="match status" value="1"/>
</dbReference>
<feature type="domain" description="NADP-dependent oxidoreductase" evidence="1">
    <location>
        <begin position="18"/>
        <end position="313"/>
    </location>
</feature>
<dbReference type="InterPro" id="IPR044477">
    <property type="entry name" value="FDH-like"/>
</dbReference>
<dbReference type="KEGG" id="pvn:A7sIIA15_04750"/>
<evidence type="ECO:0000259" key="1">
    <source>
        <dbReference type="Pfam" id="PF00248"/>
    </source>
</evidence>
<dbReference type="CDD" id="cd19162">
    <property type="entry name" value="AKR_FDH"/>
    <property type="match status" value="1"/>
</dbReference>
<dbReference type="PANTHER" id="PTHR42686:SF1">
    <property type="entry name" value="GH17980P-RELATED"/>
    <property type="match status" value="1"/>
</dbReference>
<dbReference type="RefSeq" id="WP_095686031.1">
    <property type="nucleotide sequence ID" value="NZ_CP016776.1"/>
</dbReference>
<dbReference type="GO" id="GO:0016491">
    <property type="term" value="F:oxidoreductase activity"/>
    <property type="evidence" value="ECO:0007669"/>
    <property type="project" value="InterPro"/>
</dbReference>
<evidence type="ECO:0000313" key="2">
    <source>
        <dbReference type="EMBL" id="ASY20169.1"/>
    </source>
</evidence>
<dbReference type="GO" id="GO:0005829">
    <property type="term" value="C:cytosol"/>
    <property type="evidence" value="ECO:0007669"/>
    <property type="project" value="TreeGrafter"/>
</dbReference>
<dbReference type="InterPro" id="IPR036812">
    <property type="entry name" value="NAD(P)_OxRdtase_dom_sf"/>
</dbReference>
<accession>A0A249KU12</accession>
<dbReference type="SUPFAM" id="SSF51430">
    <property type="entry name" value="NAD(P)-linked oxidoreductase"/>
    <property type="match status" value="1"/>
</dbReference>
<evidence type="ECO:0000313" key="3">
    <source>
        <dbReference type="Proteomes" id="UP000217186"/>
    </source>
</evidence>
<protein>
    <submittedName>
        <fullName evidence="2">D-threo-aldose 1-dehydrogenase</fullName>
    </submittedName>
</protein>
<proteinExistence type="predicted"/>
<sequence>MSHNTKVVLKSGLEIPQLAIGTSAFGGLFAAVSDSEVAQVVESSIEHGINFFDTAPHYGKGSAEKRLGKVIKAYPRESLVISSKVGRLLVKSNGGDDPGWENSDPLVERTFDYSAYGIEKSLEDSLKRLELERLDMVFIHDPDDHADQAITVAYPVLEKMRNQGLITAIGVGITTTAIPTRFVHETDIDVVLMALRYTLLDQSAALDLLPAALEKGVSVIAGGVFNSGILINPGKDSTFNYMPASPEIVHRAQVIQKFLSEHKTSLAQVAMQFPLRHPAICAVLVGCRSRDEVLQNIADFDTVIAEDIWLEIEDFLFSLPKI</sequence>
<dbReference type="InterPro" id="IPR023210">
    <property type="entry name" value="NADP_OxRdtase_dom"/>
</dbReference>
<dbReference type="Pfam" id="PF00248">
    <property type="entry name" value="Aldo_ket_red"/>
    <property type="match status" value="1"/>
</dbReference>
<reference evidence="2 3" key="1">
    <citation type="submission" date="2016-07" db="EMBL/GenBank/DDBJ databases">
        <title>High microdiversification within the ubiquitous acI lineage of Actinobacteria.</title>
        <authorList>
            <person name="Neuenschwander S.M."/>
            <person name="Salcher M."/>
            <person name="Ghai R."/>
            <person name="Pernthaler J."/>
        </authorList>
    </citation>
    <scope>NUCLEOTIDE SEQUENCE [LARGE SCALE GENOMIC DNA]</scope>
    <source>
        <strain evidence="2">MMS-IIA-15</strain>
    </source>
</reference>
<name>A0A249KU12_9ACTN</name>
<dbReference type="OrthoDB" id="9768851at2"/>
<dbReference type="InterPro" id="IPR020471">
    <property type="entry name" value="AKR"/>
</dbReference>
<dbReference type="AlphaFoldDB" id="A0A249KU12"/>
<dbReference type="EMBL" id="CP016776">
    <property type="protein sequence ID" value="ASY20169.1"/>
    <property type="molecule type" value="Genomic_DNA"/>
</dbReference>
<organism evidence="2 3">
    <name type="scientific">Candidatus Planktophila vernalis</name>
    <dbReference type="NCBI Taxonomy" id="1884907"/>
    <lineage>
        <taxon>Bacteria</taxon>
        <taxon>Bacillati</taxon>
        <taxon>Actinomycetota</taxon>
        <taxon>Actinomycetes</taxon>
        <taxon>Candidatus Nanopelagicales</taxon>
        <taxon>Candidatus Nanopelagicaceae</taxon>
        <taxon>Candidatus Planktophila</taxon>
    </lineage>
</organism>
<dbReference type="Gene3D" id="3.20.20.100">
    <property type="entry name" value="NADP-dependent oxidoreductase domain"/>
    <property type="match status" value="1"/>
</dbReference>